<organism evidence="2">
    <name type="scientific">marine sediment metagenome</name>
    <dbReference type="NCBI Taxonomy" id="412755"/>
    <lineage>
        <taxon>unclassified sequences</taxon>
        <taxon>metagenomes</taxon>
        <taxon>ecological metagenomes</taxon>
    </lineage>
</organism>
<dbReference type="PROSITE" id="PS50943">
    <property type="entry name" value="HTH_CROC1"/>
    <property type="match status" value="1"/>
</dbReference>
<name>A0A0F9BGY7_9ZZZZ</name>
<dbReference type="PANTHER" id="PTHR34475:SF1">
    <property type="entry name" value="CYTOSKELETON PROTEIN RODZ"/>
    <property type="match status" value="1"/>
</dbReference>
<sequence length="81" mass="9039">MVNKMNAIDKTIELPIEDKKDSSVSLLVDNTAMMTNGESKQSPGTLLISAREKLGLTQRQVAEKLHLLPRQVEALETNDYQ</sequence>
<protein>
    <recommendedName>
        <fullName evidence="1">HTH cro/C1-type domain-containing protein</fullName>
    </recommendedName>
</protein>
<evidence type="ECO:0000259" key="1">
    <source>
        <dbReference type="PROSITE" id="PS50943"/>
    </source>
</evidence>
<feature type="non-terminal residue" evidence="2">
    <location>
        <position position="81"/>
    </location>
</feature>
<dbReference type="CDD" id="cd00093">
    <property type="entry name" value="HTH_XRE"/>
    <property type="match status" value="1"/>
</dbReference>
<dbReference type="PANTHER" id="PTHR34475">
    <property type="match status" value="1"/>
</dbReference>
<comment type="caution">
    <text evidence="2">The sequence shown here is derived from an EMBL/GenBank/DDBJ whole genome shotgun (WGS) entry which is preliminary data.</text>
</comment>
<accession>A0A0F9BGY7</accession>
<dbReference type="SUPFAM" id="SSF47413">
    <property type="entry name" value="lambda repressor-like DNA-binding domains"/>
    <property type="match status" value="1"/>
</dbReference>
<proteinExistence type="predicted"/>
<evidence type="ECO:0000313" key="2">
    <source>
        <dbReference type="EMBL" id="KKK89849.1"/>
    </source>
</evidence>
<dbReference type="AlphaFoldDB" id="A0A0F9BGY7"/>
<gene>
    <name evidence="2" type="ORF">LCGC14_2728960</name>
</gene>
<dbReference type="GO" id="GO:0003677">
    <property type="term" value="F:DNA binding"/>
    <property type="evidence" value="ECO:0007669"/>
    <property type="project" value="InterPro"/>
</dbReference>
<dbReference type="Gene3D" id="1.10.260.40">
    <property type="entry name" value="lambda repressor-like DNA-binding domains"/>
    <property type="match status" value="1"/>
</dbReference>
<dbReference type="InterPro" id="IPR050400">
    <property type="entry name" value="Bact_Cytoskel_RodZ"/>
</dbReference>
<feature type="domain" description="HTH cro/C1-type" evidence="1">
    <location>
        <begin position="47"/>
        <end position="67"/>
    </location>
</feature>
<dbReference type="InterPro" id="IPR001387">
    <property type="entry name" value="Cro/C1-type_HTH"/>
</dbReference>
<dbReference type="EMBL" id="LAZR01049349">
    <property type="protein sequence ID" value="KKK89849.1"/>
    <property type="molecule type" value="Genomic_DNA"/>
</dbReference>
<dbReference type="Pfam" id="PF13413">
    <property type="entry name" value="HTH_25"/>
    <property type="match status" value="1"/>
</dbReference>
<reference evidence="2" key="1">
    <citation type="journal article" date="2015" name="Nature">
        <title>Complex archaea that bridge the gap between prokaryotes and eukaryotes.</title>
        <authorList>
            <person name="Spang A."/>
            <person name="Saw J.H."/>
            <person name="Jorgensen S.L."/>
            <person name="Zaremba-Niedzwiedzka K."/>
            <person name="Martijn J."/>
            <person name="Lind A.E."/>
            <person name="van Eijk R."/>
            <person name="Schleper C."/>
            <person name="Guy L."/>
            <person name="Ettema T.J."/>
        </authorList>
    </citation>
    <scope>NUCLEOTIDE SEQUENCE</scope>
</reference>
<dbReference type="InterPro" id="IPR010982">
    <property type="entry name" value="Lambda_DNA-bd_dom_sf"/>
</dbReference>